<dbReference type="EMBL" id="PDXA01000065">
    <property type="protein sequence ID" value="RYN35592.1"/>
    <property type="molecule type" value="Genomic_DNA"/>
</dbReference>
<dbReference type="Proteomes" id="UP000292340">
    <property type="component" value="Unassembled WGS sequence"/>
</dbReference>
<name>A0A4Q4P1E4_9PLEO</name>
<evidence type="ECO:0000313" key="1">
    <source>
        <dbReference type="EMBL" id="RYN17054.1"/>
    </source>
</evidence>
<gene>
    <name evidence="2" type="ORF">AA0114_g11739</name>
    <name evidence="1" type="ORF">AA0115_g12014</name>
    <name evidence="3" type="ORF">AA0119_g11473</name>
</gene>
<proteinExistence type="predicted"/>
<keyword evidence="6" id="KW-1185">Reference proteome</keyword>
<sequence>MLCMARGSASVLFASNPNVQLTSGSTCQDHSQKWSVTNPAKKPSTIFWAGPRNIRFKNGIPIREAVQPGCWNSLKY</sequence>
<reference evidence="2" key="3">
    <citation type="journal article" date="2019" name="J. ISSAAS">
        <title>Genomics, evolutionary history and diagnostics of the Alternaria alternata species group including apple and Asian pear pathotypes.</title>
        <authorList>
            <person name="Armitage A.D."/>
            <person name="Cockerton H.M."/>
            <person name="Sreenivasaprasad S."/>
            <person name="Woodhall J."/>
            <person name="Lane C."/>
            <person name="Harrison R.J."/>
            <person name="Clarkson J.P."/>
        </authorList>
    </citation>
    <scope>NUCLEOTIDE SEQUENCE</scope>
    <source>
        <strain evidence="2">FERA 1082</strain>
    </source>
</reference>
<evidence type="ECO:0000313" key="3">
    <source>
        <dbReference type="EMBL" id="RYN89293.1"/>
    </source>
</evidence>
<evidence type="ECO:0000313" key="5">
    <source>
        <dbReference type="Proteomes" id="UP000292402"/>
    </source>
</evidence>
<reference evidence="1" key="1">
    <citation type="submission" date="2017-10" db="EMBL/GenBank/DDBJ databases">
        <authorList>
            <person name="Armitage A.D."/>
            <person name="Barbara D.J."/>
            <person name="Woodhall J.W."/>
            <person name="Sreenivasaprasad S."/>
            <person name="Lane C.R."/>
            <person name="Clarkson J.P."/>
            <person name="Harrison R.J."/>
        </authorList>
    </citation>
    <scope>NUCLEOTIDE SEQUENCE</scope>
    <source>
        <strain evidence="1">FERA 1164</strain>
        <strain evidence="3">FERA 635</strain>
    </source>
</reference>
<accession>A0A4Q4P1E4</accession>
<comment type="caution">
    <text evidence="1">The sequence shown here is derived from an EMBL/GenBank/DDBJ whole genome shotgun (WGS) entry which is preliminary data.</text>
</comment>
<dbReference type="AlphaFoldDB" id="A0A4Q4P1E4"/>
<dbReference type="EMBL" id="PDXF01000087">
    <property type="protein sequence ID" value="RYN89293.1"/>
    <property type="molecule type" value="Genomic_DNA"/>
</dbReference>
<protein>
    <submittedName>
        <fullName evidence="1">Uncharacterized protein</fullName>
    </submittedName>
</protein>
<evidence type="ECO:0000313" key="6">
    <source>
        <dbReference type="Proteomes" id="UP000293195"/>
    </source>
</evidence>
<organism evidence="1 4">
    <name type="scientific">Alternaria tenuissima</name>
    <dbReference type="NCBI Taxonomy" id="119927"/>
    <lineage>
        <taxon>Eukaryota</taxon>
        <taxon>Fungi</taxon>
        <taxon>Dikarya</taxon>
        <taxon>Ascomycota</taxon>
        <taxon>Pezizomycotina</taxon>
        <taxon>Dothideomycetes</taxon>
        <taxon>Pleosporomycetidae</taxon>
        <taxon>Pleosporales</taxon>
        <taxon>Pleosporineae</taxon>
        <taxon>Pleosporaceae</taxon>
        <taxon>Alternaria</taxon>
        <taxon>Alternaria sect. Alternaria</taxon>
        <taxon>Alternaria alternata complex</taxon>
    </lineage>
</organism>
<dbReference type="Proteomes" id="UP000293195">
    <property type="component" value="Unassembled WGS sequence"/>
</dbReference>
<evidence type="ECO:0000313" key="2">
    <source>
        <dbReference type="EMBL" id="RYN35592.1"/>
    </source>
</evidence>
<dbReference type="EMBL" id="PDXB01000064">
    <property type="protein sequence ID" value="RYN17054.1"/>
    <property type="molecule type" value="Genomic_DNA"/>
</dbReference>
<reference evidence="5 6" key="2">
    <citation type="journal article" date="2019" name="bioRxiv">
        <title>Genomics, evolutionary history and diagnostics of the Alternaria alternata species group including apple and Asian pear pathotypes.</title>
        <authorList>
            <person name="Armitage A.D."/>
            <person name="Cockerton H.M."/>
            <person name="Sreenivasaprasad S."/>
            <person name="Woodhall J.W."/>
            <person name="Lane C.R."/>
            <person name="Harrison R.J."/>
            <person name="Clarkson J.P."/>
        </authorList>
    </citation>
    <scope>NUCLEOTIDE SEQUENCE</scope>
    <source>
        <strain evidence="5">FERA 1082</strain>
        <strain evidence="1">FERA 1164</strain>
        <strain evidence="6">FERA 635</strain>
    </source>
</reference>
<dbReference type="Proteomes" id="UP000292402">
    <property type="component" value="Unassembled WGS sequence"/>
</dbReference>
<evidence type="ECO:0000313" key="4">
    <source>
        <dbReference type="Proteomes" id="UP000292340"/>
    </source>
</evidence>